<evidence type="ECO:0000256" key="1">
    <source>
        <dbReference type="SAM" id="MobiDB-lite"/>
    </source>
</evidence>
<feature type="compositionally biased region" description="Low complexity" evidence="1">
    <location>
        <begin position="24"/>
        <end position="39"/>
    </location>
</feature>
<evidence type="ECO:0000313" key="3">
    <source>
        <dbReference type="EMBL" id="ANZ35606.1"/>
    </source>
</evidence>
<gene>
    <name evidence="3" type="ORF">BBK82_05445</name>
</gene>
<evidence type="ECO:0000256" key="2">
    <source>
        <dbReference type="SAM" id="SignalP"/>
    </source>
</evidence>
<protein>
    <recommendedName>
        <fullName evidence="5">DUF3558 domain-containing protein</fullName>
    </recommendedName>
</protein>
<dbReference type="AlphaFoldDB" id="A0A1B2HD46"/>
<evidence type="ECO:0000313" key="4">
    <source>
        <dbReference type="Proteomes" id="UP000093053"/>
    </source>
</evidence>
<dbReference type="EMBL" id="CP016793">
    <property type="protein sequence ID" value="ANZ35606.1"/>
    <property type="molecule type" value="Genomic_DNA"/>
</dbReference>
<feature type="chain" id="PRO_5039550731" description="DUF3558 domain-containing protein" evidence="2">
    <location>
        <begin position="18"/>
        <end position="192"/>
    </location>
</feature>
<sequence length="192" mass="19678">MKRTTLLATLFAATALAGCTSISGGNPTTGTTQPPATETSDTGSTGSPAAELDLGKANGNPCDLLTAAQVTALGNVNVKTKTSSTGPVCTWEGKSLLDDSTYEVRIAADQTFENQLANSRSAAVFSEKNIDGIRTFSRDSTDASRSCLTIIEAGAKGTVSAAVDVARNKLSTQKPCTESEKLAATVIGNLRG</sequence>
<feature type="signal peptide" evidence="2">
    <location>
        <begin position="1"/>
        <end position="17"/>
    </location>
</feature>
<dbReference type="PROSITE" id="PS51257">
    <property type="entry name" value="PROKAR_LIPOPROTEIN"/>
    <property type="match status" value="1"/>
</dbReference>
<keyword evidence="4" id="KW-1185">Reference proteome</keyword>
<accession>A0A1B2HD46</accession>
<dbReference type="STRING" id="1586287.BBK82_05445"/>
<reference evidence="3 4" key="1">
    <citation type="submission" date="2016-07" db="EMBL/GenBank/DDBJ databases">
        <title>Complete genome sequence of the Lentzea guizhouensis DHS C013.</title>
        <authorList>
            <person name="Cao C."/>
        </authorList>
    </citation>
    <scope>NUCLEOTIDE SEQUENCE [LARGE SCALE GENOMIC DNA]</scope>
    <source>
        <strain evidence="3 4">DHS C013</strain>
    </source>
</reference>
<feature type="region of interest" description="Disordered" evidence="1">
    <location>
        <begin position="22"/>
        <end position="53"/>
    </location>
</feature>
<keyword evidence="2" id="KW-0732">Signal</keyword>
<dbReference type="Proteomes" id="UP000093053">
    <property type="component" value="Chromosome"/>
</dbReference>
<name>A0A1B2HD46_9PSEU</name>
<organism evidence="3 4">
    <name type="scientific">Lentzea guizhouensis</name>
    <dbReference type="NCBI Taxonomy" id="1586287"/>
    <lineage>
        <taxon>Bacteria</taxon>
        <taxon>Bacillati</taxon>
        <taxon>Actinomycetota</taxon>
        <taxon>Actinomycetes</taxon>
        <taxon>Pseudonocardiales</taxon>
        <taxon>Pseudonocardiaceae</taxon>
        <taxon>Lentzea</taxon>
    </lineage>
</organism>
<dbReference type="RefSeq" id="WP_065914016.1">
    <property type="nucleotide sequence ID" value="NZ_CP016793.1"/>
</dbReference>
<dbReference type="Pfam" id="PF12079">
    <property type="entry name" value="DUF3558"/>
    <property type="match status" value="1"/>
</dbReference>
<dbReference type="InterPro" id="IPR024520">
    <property type="entry name" value="DUF3558"/>
</dbReference>
<dbReference type="KEGG" id="led:BBK82_05445"/>
<evidence type="ECO:0008006" key="5">
    <source>
        <dbReference type="Google" id="ProtNLM"/>
    </source>
</evidence>
<proteinExistence type="predicted"/>